<name>A0A1M2VK68_TRAPU</name>
<dbReference type="STRING" id="154538.A0A1M2VK68"/>
<evidence type="ECO:0000256" key="1">
    <source>
        <dbReference type="ARBA" id="ARBA00004173"/>
    </source>
</evidence>
<dbReference type="OrthoDB" id="1915122at2759"/>
<dbReference type="PROSITE" id="PS51503">
    <property type="entry name" value="HIG1"/>
    <property type="match status" value="1"/>
</dbReference>
<keyword evidence="8" id="KW-1185">Reference proteome</keyword>
<organism evidence="7 8">
    <name type="scientific">Trametes pubescens</name>
    <name type="common">White-rot fungus</name>
    <dbReference type="NCBI Taxonomy" id="154538"/>
    <lineage>
        <taxon>Eukaryota</taxon>
        <taxon>Fungi</taxon>
        <taxon>Dikarya</taxon>
        <taxon>Basidiomycota</taxon>
        <taxon>Agaricomycotina</taxon>
        <taxon>Agaricomycetes</taxon>
        <taxon>Polyporales</taxon>
        <taxon>Polyporaceae</taxon>
        <taxon>Trametes</taxon>
    </lineage>
</organism>
<sequence length="245" mass="27493">MAGTNADDKRRSRDVIALITMFPTYPQDSLASKEEQEAQQRATIVGGLKGLTGGLAFALSVSYAIHRRWPYYRALPPSLKAFGVILVAVPSFVISAEHAGQRFEEAHWTGAGKVELDTIQARQKARWESMTATQKFSDFARRHEYGIILTSWAAALTGSFTYIMRDPYQSVPQKIVQARMWAQGLTIGIIIAAGVLTHSQRAKAYDEEEDHRFRHVAPDHSWKDILDQEEKELAALQKKPPTRPT</sequence>
<protein>
    <submittedName>
        <fullName evidence="7">Respiratory supercomplex factor 2, mitochondrial</fullName>
    </submittedName>
</protein>
<feature type="domain" description="HIG1" evidence="6">
    <location>
        <begin position="117"/>
        <end position="208"/>
    </location>
</feature>
<dbReference type="AlphaFoldDB" id="A0A1M2VK68"/>
<evidence type="ECO:0000259" key="6">
    <source>
        <dbReference type="PROSITE" id="PS51503"/>
    </source>
</evidence>
<evidence type="ECO:0000256" key="5">
    <source>
        <dbReference type="SAM" id="Phobius"/>
    </source>
</evidence>
<proteinExistence type="predicted"/>
<dbReference type="EMBL" id="MNAD01001094">
    <property type="protein sequence ID" value="OJT07999.1"/>
    <property type="molecule type" value="Genomic_DNA"/>
</dbReference>
<dbReference type="GO" id="GO:0005739">
    <property type="term" value="C:mitochondrion"/>
    <property type="evidence" value="ECO:0007669"/>
    <property type="project" value="UniProtKB-SubCell"/>
</dbReference>
<keyword evidence="2 5" id="KW-0812">Transmembrane</keyword>
<feature type="transmembrane region" description="Helical" evidence="5">
    <location>
        <begin position="77"/>
        <end position="96"/>
    </location>
</feature>
<reference evidence="7 8" key="1">
    <citation type="submission" date="2016-10" db="EMBL/GenBank/DDBJ databases">
        <title>Genome sequence of the basidiomycete white-rot fungus Trametes pubescens.</title>
        <authorList>
            <person name="Makela M.R."/>
            <person name="Granchi Z."/>
            <person name="Peng M."/>
            <person name="De Vries R.P."/>
            <person name="Grigoriev I."/>
            <person name="Riley R."/>
            <person name="Hilden K."/>
        </authorList>
    </citation>
    <scope>NUCLEOTIDE SEQUENCE [LARGE SCALE GENOMIC DNA]</scope>
    <source>
        <strain evidence="7 8">FBCC735</strain>
    </source>
</reference>
<dbReference type="Proteomes" id="UP000184267">
    <property type="component" value="Unassembled WGS sequence"/>
</dbReference>
<keyword evidence="3 5" id="KW-1133">Transmembrane helix</keyword>
<gene>
    <name evidence="7" type="ORF">TRAPUB_1092</name>
</gene>
<dbReference type="InterPro" id="IPR007667">
    <property type="entry name" value="Hypoxia_induced_domain"/>
</dbReference>
<feature type="transmembrane region" description="Helical" evidence="5">
    <location>
        <begin position="176"/>
        <end position="196"/>
    </location>
</feature>
<dbReference type="GO" id="GO:0033617">
    <property type="term" value="P:mitochondrial respiratory chain complex IV assembly"/>
    <property type="evidence" value="ECO:0007669"/>
    <property type="project" value="TreeGrafter"/>
</dbReference>
<dbReference type="OMA" id="KIITATW"/>
<feature type="transmembrane region" description="Helical" evidence="5">
    <location>
        <begin position="42"/>
        <end position="65"/>
    </location>
</feature>
<evidence type="ECO:0000256" key="4">
    <source>
        <dbReference type="ARBA" id="ARBA00023136"/>
    </source>
</evidence>
<evidence type="ECO:0000256" key="2">
    <source>
        <dbReference type="ARBA" id="ARBA00022692"/>
    </source>
</evidence>
<dbReference type="PANTHER" id="PTHR28018:SF3">
    <property type="entry name" value="RESPIRATORY SUPERCOMPLEX FACTOR 2, MITOCHONDRIAL"/>
    <property type="match status" value="1"/>
</dbReference>
<dbReference type="InterPro" id="IPR040153">
    <property type="entry name" value="Rcf2"/>
</dbReference>
<evidence type="ECO:0000256" key="3">
    <source>
        <dbReference type="ARBA" id="ARBA00022989"/>
    </source>
</evidence>
<comment type="subcellular location">
    <subcellularLocation>
        <location evidence="1">Mitochondrion</location>
    </subcellularLocation>
</comment>
<evidence type="ECO:0000313" key="7">
    <source>
        <dbReference type="EMBL" id="OJT07999.1"/>
    </source>
</evidence>
<evidence type="ECO:0000313" key="8">
    <source>
        <dbReference type="Proteomes" id="UP000184267"/>
    </source>
</evidence>
<dbReference type="PANTHER" id="PTHR28018">
    <property type="entry name" value="RESPIRATORY SUPERCOMPLEX FACTOR 2, MITOCHONDRIAL"/>
    <property type="match status" value="1"/>
</dbReference>
<comment type="caution">
    <text evidence="7">The sequence shown here is derived from an EMBL/GenBank/DDBJ whole genome shotgun (WGS) entry which is preliminary data.</text>
</comment>
<feature type="transmembrane region" description="Helical" evidence="5">
    <location>
        <begin position="145"/>
        <end position="164"/>
    </location>
</feature>
<keyword evidence="4 5" id="KW-0472">Membrane</keyword>
<accession>A0A1M2VK68</accession>